<dbReference type="Pfam" id="PF08281">
    <property type="entry name" value="Sigma70_r4_2"/>
    <property type="match status" value="1"/>
</dbReference>
<dbReference type="AlphaFoldDB" id="A0A157QJV5"/>
<dbReference type="GO" id="GO:0003677">
    <property type="term" value="F:DNA binding"/>
    <property type="evidence" value="ECO:0007669"/>
    <property type="project" value="InterPro"/>
</dbReference>
<evidence type="ECO:0000256" key="2">
    <source>
        <dbReference type="ARBA" id="ARBA00023015"/>
    </source>
</evidence>
<protein>
    <submittedName>
        <fullName evidence="7">ECF sigma factor</fullName>
    </submittedName>
</protein>
<dbReference type="GO" id="GO:0016987">
    <property type="term" value="F:sigma factor activity"/>
    <property type="evidence" value="ECO:0007669"/>
    <property type="project" value="UniProtKB-KW"/>
</dbReference>
<proteinExistence type="inferred from homology"/>
<dbReference type="InterPro" id="IPR036388">
    <property type="entry name" value="WH-like_DNA-bd_sf"/>
</dbReference>
<evidence type="ECO:0000256" key="3">
    <source>
        <dbReference type="ARBA" id="ARBA00023082"/>
    </source>
</evidence>
<dbReference type="CDD" id="cd06171">
    <property type="entry name" value="Sigma70_r4"/>
    <property type="match status" value="1"/>
</dbReference>
<organism evidence="7 8">
    <name type="scientific">Bordetella ansorpii</name>
    <dbReference type="NCBI Taxonomy" id="288768"/>
    <lineage>
        <taxon>Bacteria</taxon>
        <taxon>Pseudomonadati</taxon>
        <taxon>Pseudomonadota</taxon>
        <taxon>Betaproteobacteria</taxon>
        <taxon>Burkholderiales</taxon>
        <taxon>Alcaligenaceae</taxon>
        <taxon>Bordetella</taxon>
    </lineage>
</organism>
<dbReference type="EMBL" id="FKBS01000025">
    <property type="protein sequence ID" value="SAI46173.1"/>
    <property type="molecule type" value="Genomic_DNA"/>
</dbReference>
<gene>
    <name evidence="7" type="primary">bupI_5</name>
    <name evidence="7" type="ORF">SAMEA1982600_03658</name>
</gene>
<dbReference type="Proteomes" id="UP000077037">
    <property type="component" value="Unassembled WGS sequence"/>
</dbReference>
<dbReference type="InterPro" id="IPR013325">
    <property type="entry name" value="RNA_pol_sigma_r2"/>
</dbReference>
<dbReference type="GO" id="GO:0006352">
    <property type="term" value="P:DNA-templated transcription initiation"/>
    <property type="evidence" value="ECO:0007669"/>
    <property type="project" value="InterPro"/>
</dbReference>
<feature type="domain" description="RNA polymerase sigma factor 70 region 4 type 2" evidence="6">
    <location>
        <begin position="115"/>
        <end position="157"/>
    </location>
</feature>
<dbReference type="Gene3D" id="1.10.1740.10">
    <property type="match status" value="1"/>
</dbReference>
<feature type="domain" description="RNA polymerase sigma-70 region 2" evidence="5">
    <location>
        <begin position="22"/>
        <end position="77"/>
    </location>
</feature>
<dbReference type="InterPro" id="IPR007627">
    <property type="entry name" value="RNA_pol_sigma70_r2"/>
</dbReference>
<evidence type="ECO:0000256" key="1">
    <source>
        <dbReference type="ARBA" id="ARBA00010641"/>
    </source>
</evidence>
<comment type="similarity">
    <text evidence="1">Belongs to the sigma-70 factor family. ECF subfamily.</text>
</comment>
<dbReference type="InterPro" id="IPR039425">
    <property type="entry name" value="RNA_pol_sigma-70-like"/>
</dbReference>
<dbReference type="PANTHER" id="PTHR43133">
    <property type="entry name" value="RNA POLYMERASE ECF-TYPE SIGMA FACTO"/>
    <property type="match status" value="1"/>
</dbReference>
<dbReference type="InterPro" id="IPR013324">
    <property type="entry name" value="RNA_pol_sigma_r3/r4-like"/>
</dbReference>
<dbReference type="OrthoDB" id="192021at2"/>
<dbReference type="PANTHER" id="PTHR43133:SF63">
    <property type="entry name" value="RNA POLYMERASE SIGMA FACTOR FECI-RELATED"/>
    <property type="match status" value="1"/>
</dbReference>
<reference evidence="7 8" key="1">
    <citation type="submission" date="2016-03" db="EMBL/GenBank/DDBJ databases">
        <authorList>
            <consortium name="Pathogen Informatics"/>
        </authorList>
    </citation>
    <scope>NUCLEOTIDE SEQUENCE [LARGE SCALE GENOMIC DNA]</scope>
    <source>
        <strain evidence="7 8">NCTC13364</strain>
    </source>
</reference>
<keyword evidence="4" id="KW-0804">Transcription</keyword>
<dbReference type="InterPro" id="IPR014284">
    <property type="entry name" value="RNA_pol_sigma-70_dom"/>
</dbReference>
<dbReference type="SUPFAM" id="SSF88659">
    <property type="entry name" value="Sigma3 and sigma4 domains of RNA polymerase sigma factors"/>
    <property type="match status" value="1"/>
</dbReference>
<accession>A0A157QJV5</accession>
<dbReference type="SUPFAM" id="SSF88946">
    <property type="entry name" value="Sigma2 domain of RNA polymerase sigma factors"/>
    <property type="match status" value="1"/>
</dbReference>
<dbReference type="Gene3D" id="1.10.10.10">
    <property type="entry name" value="Winged helix-like DNA-binding domain superfamily/Winged helix DNA-binding domain"/>
    <property type="match status" value="1"/>
</dbReference>
<evidence type="ECO:0000256" key="4">
    <source>
        <dbReference type="ARBA" id="ARBA00023163"/>
    </source>
</evidence>
<evidence type="ECO:0000259" key="6">
    <source>
        <dbReference type="Pfam" id="PF08281"/>
    </source>
</evidence>
<sequence length="169" mass="19011">MSDASALLLDYLTRRYGDLKLRLGRLLRNSDLAGDALQDTWLRLKTQDKSATVIQSPGAYLVRMAAHAAVDIQRRQGQALSLEEVNELFDLADTAPGPAQLASDRSDLAELTGWLNRLPERQREVIVLVRWEGLPQKEVAKRLGVSLRTVELDLQRAHEYLDKRMGIHG</sequence>
<keyword evidence="2" id="KW-0805">Transcription regulation</keyword>
<keyword evidence="3" id="KW-0731">Sigma factor</keyword>
<dbReference type="InterPro" id="IPR013249">
    <property type="entry name" value="RNA_pol_sigma70_r4_t2"/>
</dbReference>
<name>A0A157QJV5_9BORD</name>
<dbReference type="NCBIfam" id="TIGR02937">
    <property type="entry name" value="sigma70-ECF"/>
    <property type="match status" value="1"/>
</dbReference>
<dbReference type="Pfam" id="PF04542">
    <property type="entry name" value="Sigma70_r2"/>
    <property type="match status" value="1"/>
</dbReference>
<evidence type="ECO:0000313" key="8">
    <source>
        <dbReference type="Proteomes" id="UP000077037"/>
    </source>
</evidence>
<evidence type="ECO:0000313" key="7">
    <source>
        <dbReference type="EMBL" id="SAI46173.1"/>
    </source>
</evidence>
<dbReference type="RefSeq" id="WP_066416567.1">
    <property type="nucleotide sequence ID" value="NZ_FKBS01000025.1"/>
</dbReference>
<evidence type="ECO:0000259" key="5">
    <source>
        <dbReference type="Pfam" id="PF04542"/>
    </source>
</evidence>